<organism evidence="1 2">
    <name type="scientific">Coemansia thaxteri</name>
    <dbReference type="NCBI Taxonomy" id="2663907"/>
    <lineage>
        <taxon>Eukaryota</taxon>
        <taxon>Fungi</taxon>
        <taxon>Fungi incertae sedis</taxon>
        <taxon>Zoopagomycota</taxon>
        <taxon>Kickxellomycotina</taxon>
        <taxon>Kickxellomycetes</taxon>
        <taxon>Kickxellales</taxon>
        <taxon>Kickxellaceae</taxon>
        <taxon>Coemansia</taxon>
    </lineage>
</organism>
<evidence type="ECO:0000313" key="2">
    <source>
        <dbReference type="Proteomes" id="UP001150907"/>
    </source>
</evidence>
<gene>
    <name evidence="1" type="ORF">H4R26_004742</name>
</gene>
<name>A0A9W8BC39_9FUNG</name>
<dbReference type="Proteomes" id="UP001150907">
    <property type="component" value="Unassembled WGS sequence"/>
</dbReference>
<sequence>LSRCHSAHESSRQYADIGPVLSTLAQSQVVARSSELSQAVVSTAMEYSKAASRTVYASQRASVWFSQIVQALLEASGREHPAYGQLQGRDVVGDVVAAQRVAVERLAALAGSVGGGRMWADALSVCWRGGMPELAALLVPSLDACGWAQLARHELATAHGVRLLGALPTDQAVEVWRRLEPVRAQLMVHLLRTAELDAVLARVVEGVLRDSALRQEMELDFARVAAATCDRRVVEEWRRLQRGRPESGECSAAGLFAGVSDPPAPGLLERQWAYVVRARQLATPADVLRAWMRIAVAPDCVPALLSRHFGLRAAGGLRRQQAVERDMAADVAAFLRAPLADADVARARVVAEGCLESKSTSAAPGGQ</sequence>
<dbReference type="AlphaFoldDB" id="A0A9W8BC39"/>
<accession>A0A9W8BC39</accession>
<keyword evidence="2" id="KW-1185">Reference proteome</keyword>
<proteinExistence type="predicted"/>
<protein>
    <submittedName>
        <fullName evidence="1">Uncharacterized protein</fullName>
    </submittedName>
</protein>
<evidence type="ECO:0000313" key="1">
    <source>
        <dbReference type="EMBL" id="KAJ2000176.1"/>
    </source>
</evidence>
<feature type="non-terminal residue" evidence="1">
    <location>
        <position position="367"/>
    </location>
</feature>
<dbReference type="OrthoDB" id="5570647at2759"/>
<comment type="caution">
    <text evidence="1">The sequence shown here is derived from an EMBL/GenBank/DDBJ whole genome shotgun (WGS) entry which is preliminary data.</text>
</comment>
<reference evidence="1" key="1">
    <citation type="submission" date="2022-07" db="EMBL/GenBank/DDBJ databases">
        <title>Phylogenomic reconstructions and comparative analyses of Kickxellomycotina fungi.</title>
        <authorList>
            <person name="Reynolds N.K."/>
            <person name="Stajich J.E."/>
            <person name="Barry K."/>
            <person name="Grigoriev I.V."/>
            <person name="Crous P."/>
            <person name="Smith M.E."/>
        </authorList>
    </citation>
    <scope>NUCLEOTIDE SEQUENCE</scope>
    <source>
        <strain evidence="1">IMI 214461</strain>
    </source>
</reference>
<dbReference type="EMBL" id="JANBQF010000572">
    <property type="protein sequence ID" value="KAJ2000176.1"/>
    <property type="molecule type" value="Genomic_DNA"/>
</dbReference>